<name>A0A6I4WCN1_9ACTN</name>
<feature type="domain" description="pPIWI-RE RNaseH" evidence="2">
    <location>
        <begin position="545"/>
        <end position="820"/>
    </location>
</feature>
<protein>
    <submittedName>
        <fullName evidence="5">DUF3893 domain-containing protein</fullName>
    </submittedName>
</protein>
<dbReference type="InterPro" id="IPR040496">
    <property type="entry name" value="MID_pPIWI_RE"/>
</dbReference>
<proteinExistence type="predicted"/>
<evidence type="ECO:0000259" key="4">
    <source>
        <dbReference type="Pfam" id="PF18157"/>
    </source>
</evidence>
<feature type="compositionally biased region" description="Basic and acidic residues" evidence="1">
    <location>
        <begin position="697"/>
        <end position="707"/>
    </location>
</feature>
<dbReference type="AlphaFoldDB" id="A0A6I4WCN1"/>
<dbReference type="RefSeq" id="WP_161105059.1">
    <property type="nucleotide sequence ID" value="NZ_JBHLYI010000003.1"/>
</dbReference>
<dbReference type="Pfam" id="PF13111">
    <property type="entry name" value="pPIWI_RE_X"/>
    <property type="match status" value="1"/>
</dbReference>
<sequence length="828" mass="90712">MLISLAYRIPRENLDALLGTITAYPLSEPFSAAWETLPGGDGKRRQPYKALATGLVAATGQPAEFFRAAGPKDGDLPPKEPMLLLTGGSALDYRLRVAVRAWERHVRNGAGTPVLAELLPEPEPARSFADYIEFRPGTVPAAPRWVFETACRQILRKLAREPLQVDPGRALALRMDTSGSLLAWEFGDLIVASNPPVFGMATVKARLVTVAGVADPVVCFDASLSRISPEGYGAKHAWIERGDAKAPVLRLPVKRYPDEATGTWRTRLDPAITAILEACQLEPLDIPAELPKTPGAIRPQMSGSRVHFLGSGLGPRFMLRLHEHILRTLPLLVPLDYQIDKSIRLVRRVKQYPDGGLAGDAVGPSGYERITLVCAYDTADARDRMFAELEEMAGRPVRPRPGGAPVSVNERFDVVARHCPDLLDHATANRAAFLDGVRVEGAGDRHLVVAWLETEYHATIERPELDAKPHLRRLLGHLGIPSQFTATEPVVLPPKSKARGPAEKKHAARAALRDLLRAAGVLDDRLLHALTRDGLAHRLDRRVLLVGVNIRRQQTGESAPLFVLTMVALFVDPDDLASWRTLMFSENRDAWVRVAEGITEFHSGSIGTVRLGRTAQKAGRTRDEIERRLSDLAAGEFAGTPLVVFVDAQATRLLWPGLQNGRLGGGPLPGDAVREKGGDVAVVRLNTDVSEIGRPVTRREKANRPGDPHQPAAPDRKVYRLTDSVQPSWLFPGRSVTLKAKGGNAGAKFTRWTADSRELGRPWHAYTAKEIVVVRTGSWTAEALAALTARLCEQPISWDDRTTLPVPLHLAAAIEQDHPDWRVRGEDE</sequence>
<gene>
    <name evidence="5" type="ORF">GQ466_22920</name>
</gene>
<dbReference type="OrthoDB" id="4561883at2"/>
<evidence type="ECO:0000259" key="3">
    <source>
        <dbReference type="Pfam" id="PF13111"/>
    </source>
</evidence>
<dbReference type="Pfam" id="PF18157">
    <property type="entry name" value="MID_pPIWI_RE"/>
    <property type="match status" value="1"/>
</dbReference>
<feature type="region of interest" description="Disordered" evidence="1">
    <location>
        <begin position="694"/>
        <end position="716"/>
    </location>
</feature>
<feature type="domain" description="pPIWI-RE module N-terminal" evidence="3">
    <location>
        <begin position="6"/>
        <end position="345"/>
    </location>
</feature>
<evidence type="ECO:0000259" key="2">
    <source>
        <dbReference type="Pfam" id="PF13032"/>
    </source>
</evidence>
<feature type="domain" description="Prokaryotic pPIWI-RE MID" evidence="4">
    <location>
        <begin position="402"/>
        <end position="525"/>
    </location>
</feature>
<reference evidence="5 6" key="1">
    <citation type="submission" date="2019-12" db="EMBL/GenBank/DDBJ databases">
        <title>Nocardia macrotermitis sp. nov. and Nocardia aurantia sp. nov., isolated from the gut of the fungus growing-termite Macrotermes natalensis.</title>
        <authorList>
            <person name="Christine B."/>
            <person name="Rene B."/>
        </authorList>
    </citation>
    <scope>NUCLEOTIDE SEQUENCE [LARGE SCALE GENOMIC DNA]</scope>
    <source>
        <strain evidence="5 6">DSM 102126</strain>
    </source>
</reference>
<comment type="caution">
    <text evidence="5">The sequence shown here is derived from an EMBL/GenBank/DDBJ whole genome shotgun (WGS) entry which is preliminary data.</text>
</comment>
<dbReference type="EMBL" id="WUTW01000005">
    <property type="protein sequence ID" value="MXQ66873.1"/>
    <property type="molecule type" value="Genomic_DNA"/>
</dbReference>
<dbReference type="Proteomes" id="UP000431901">
    <property type="component" value="Unassembled WGS sequence"/>
</dbReference>
<dbReference type="InterPro" id="IPR025085">
    <property type="entry name" value="pPIWI_RE_X"/>
</dbReference>
<organism evidence="5 6">
    <name type="scientific">Actinomadura rayongensis</name>
    <dbReference type="NCBI Taxonomy" id="1429076"/>
    <lineage>
        <taxon>Bacteria</taxon>
        <taxon>Bacillati</taxon>
        <taxon>Actinomycetota</taxon>
        <taxon>Actinomycetes</taxon>
        <taxon>Streptosporangiales</taxon>
        <taxon>Thermomonosporaceae</taxon>
        <taxon>Actinomadura</taxon>
    </lineage>
</organism>
<evidence type="ECO:0000313" key="6">
    <source>
        <dbReference type="Proteomes" id="UP000431901"/>
    </source>
</evidence>
<dbReference type="Pfam" id="PF13032">
    <property type="entry name" value="RNaseH_pPIWI_RE"/>
    <property type="match status" value="1"/>
</dbReference>
<keyword evidence="6" id="KW-1185">Reference proteome</keyword>
<evidence type="ECO:0000256" key="1">
    <source>
        <dbReference type="SAM" id="MobiDB-lite"/>
    </source>
</evidence>
<dbReference type="InterPro" id="IPR024996">
    <property type="entry name" value="RNaseH_pPIWI_RE"/>
</dbReference>
<accession>A0A6I4WCN1</accession>
<evidence type="ECO:0000313" key="5">
    <source>
        <dbReference type="EMBL" id="MXQ66873.1"/>
    </source>
</evidence>